<dbReference type="Pfam" id="PF09995">
    <property type="entry name" value="MPAB_Lcp_cat"/>
    <property type="match status" value="1"/>
</dbReference>
<dbReference type="AlphaFoldDB" id="D7AWQ3"/>
<sequence length="335" mass="37045">MQSRHGANSPPQPVGDRMQPTVAAPESVTWKIHLDRSMWVAGVRALMLQALHPVAMQGVWQRSDFRSDPTGRLMRTAHFVAVTTYGSPAEADALGERVRRVHRALSFTDPATGRPHRVDQHDLLVWVHCAEVSSYLENAVRAGVALTARDADRYLDEQSHTAAYVGLSREDVPRSVADLRRYLASVRPVLRATPEARQAVRFLLWPKVPERLSWLAPLKPLWFPVGALSYATLPAWARRAYGILPEAPGGDAAATASLRALRAVLNRVPERYYNLLFDEATVRSAEEARQRLLEAGYEIENGFRSMRARTLFRAPSAPAGEPSPPPADDRAAAGA</sequence>
<dbReference type="PANTHER" id="PTHR36151:SF3">
    <property type="entry name" value="ER-BOUND OXYGENASE MPAB_MPAB'_RUBBER OXYGENASE CATALYTIC DOMAIN-CONTAINING PROTEIN"/>
    <property type="match status" value="1"/>
</dbReference>
<dbReference type="KEGG" id="nda:Ndas_2430"/>
<dbReference type="HOGENOM" id="CLU_059206_1_0_11"/>
<proteinExistence type="predicted"/>
<dbReference type="EMBL" id="CP002040">
    <property type="protein sequence ID" value="ADH67850.1"/>
    <property type="molecule type" value="Genomic_DNA"/>
</dbReference>
<gene>
    <name evidence="3" type="ordered locus">Ndas_2430</name>
</gene>
<dbReference type="STRING" id="446468.Ndas_2430"/>
<dbReference type="InterPro" id="IPR018713">
    <property type="entry name" value="MPAB/Lcp_cat_dom"/>
</dbReference>
<feature type="domain" description="ER-bound oxygenase mpaB/mpaB'/Rubber oxygenase catalytic" evidence="2">
    <location>
        <begin position="30"/>
        <end position="265"/>
    </location>
</feature>
<keyword evidence="4" id="KW-1185">Reference proteome</keyword>
<feature type="region of interest" description="Disordered" evidence="1">
    <location>
        <begin position="314"/>
        <end position="335"/>
    </location>
</feature>
<dbReference type="Proteomes" id="UP000002219">
    <property type="component" value="Chromosome 1"/>
</dbReference>
<dbReference type="PANTHER" id="PTHR36151">
    <property type="entry name" value="BLR2777 PROTEIN"/>
    <property type="match status" value="1"/>
</dbReference>
<evidence type="ECO:0000313" key="4">
    <source>
        <dbReference type="Proteomes" id="UP000002219"/>
    </source>
</evidence>
<organism evidence="3 4">
    <name type="scientific">Nocardiopsis dassonvillei (strain ATCC 23218 / DSM 43111 / CIP 107115 / JCM 7437 / KCTC 9190 / NBRC 14626 / NCTC 10488 / NRRL B-5397 / IMRU 509)</name>
    <name type="common">Actinomadura dassonvillei</name>
    <dbReference type="NCBI Taxonomy" id="446468"/>
    <lineage>
        <taxon>Bacteria</taxon>
        <taxon>Bacillati</taxon>
        <taxon>Actinomycetota</taxon>
        <taxon>Actinomycetes</taxon>
        <taxon>Streptosporangiales</taxon>
        <taxon>Nocardiopsidaceae</taxon>
        <taxon>Nocardiopsis</taxon>
    </lineage>
</organism>
<name>D7AWQ3_NOCDD</name>
<accession>D7AWQ3</accession>
<feature type="region of interest" description="Disordered" evidence="1">
    <location>
        <begin position="1"/>
        <end position="22"/>
    </location>
</feature>
<evidence type="ECO:0000256" key="1">
    <source>
        <dbReference type="SAM" id="MobiDB-lite"/>
    </source>
</evidence>
<evidence type="ECO:0000313" key="3">
    <source>
        <dbReference type="EMBL" id="ADH67850.1"/>
    </source>
</evidence>
<dbReference type="eggNOG" id="COG3662">
    <property type="taxonomic scope" value="Bacteria"/>
</dbReference>
<dbReference type="GO" id="GO:0016491">
    <property type="term" value="F:oxidoreductase activity"/>
    <property type="evidence" value="ECO:0007669"/>
    <property type="project" value="InterPro"/>
</dbReference>
<reference evidence="3 4" key="1">
    <citation type="journal article" date="2010" name="Stand. Genomic Sci.">
        <title>Complete genome sequence of Nocardiopsis dassonvillei type strain (IMRU 509).</title>
        <authorList>
            <person name="Sun H."/>
            <person name="Lapidus A."/>
            <person name="Nolan M."/>
            <person name="Lucas S."/>
            <person name="Del Rio T.G."/>
            <person name="Tice H."/>
            <person name="Cheng J.F."/>
            <person name="Tapia R."/>
            <person name="Han C."/>
            <person name="Goodwin L."/>
            <person name="Pitluck S."/>
            <person name="Pagani I."/>
            <person name="Ivanova N."/>
            <person name="Mavromatis K."/>
            <person name="Mikhailova N."/>
            <person name="Pati A."/>
            <person name="Chen A."/>
            <person name="Palaniappan K."/>
            <person name="Land M."/>
            <person name="Hauser L."/>
            <person name="Chang Y.J."/>
            <person name="Jeffries C.D."/>
            <person name="Djao O.D."/>
            <person name="Rohde M."/>
            <person name="Sikorski J."/>
            <person name="Goker M."/>
            <person name="Woyke T."/>
            <person name="Bristow J."/>
            <person name="Eisen J.A."/>
            <person name="Markowitz V."/>
            <person name="Hugenholtz P."/>
            <person name="Kyrpides N.C."/>
            <person name="Klenk H.P."/>
        </authorList>
    </citation>
    <scope>NUCLEOTIDE SEQUENCE [LARGE SCALE GENOMIC DNA]</scope>
    <source>
        <strain evidence="4">ATCC 23218 / DSM 43111 / CIP 107115 / JCM 7437 / KCTC 9190 / NBRC 14626 / NCTC 10488 / NRRL B-5397 / IMRU 509</strain>
    </source>
</reference>
<evidence type="ECO:0000259" key="2">
    <source>
        <dbReference type="Pfam" id="PF09995"/>
    </source>
</evidence>
<protein>
    <recommendedName>
        <fullName evidence="2">ER-bound oxygenase mpaB/mpaB'/Rubber oxygenase catalytic domain-containing protein</fullName>
    </recommendedName>
</protein>